<gene>
    <name evidence="1" type="ORF">SAMN04487935_1045</name>
</gene>
<dbReference type="Proteomes" id="UP000199580">
    <property type="component" value="Unassembled WGS sequence"/>
</dbReference>
<dbReference type="Gene3D" id="1.20.120.330">
    <property type="entry name" value="Nucleotidyltransferases domain 2"/>
    <property type="match status" value="1"/>
</dbReference>
<evidence type="ECO:0000313" key="1">
    <source>
        <dbReference type="EMBL" id="SDJ57251.1"/>
    </source>
</evidence>
<reference evidence="1 2" key="1">
    <citation type="submission" date="2016-10" db="EMBL/GenBank/DDBJ databases">
        <authorList>
            <person name="de Groot N.N."/>
        </authorList>
    </citation>
    <scope>NUCLEOTIDE SEQUENCE [LARGE SCALE GENOMIC DNA]</scope>
    <source>
        <strain evidence="1 2">CGMCC 1.10076</strain>
    </source>
</reference>
<organism evidence="1 2">
    <name type="scientific">Flavobacterium noncentrifugens</name>
    <dbReference type="NCBI Taxonomy" id="1128970"/>
    <lineage>
        <taxon>Bacteria</taxon>
        <taxon>Pseudomonadati</taxon>
        <taxon>Bacteroidota</taxon>
        <taxon>Flavobacteriia</taxon>
        <taxon>Flavobacteriales</taxon>
        <taxon>Flavobacteriaceae</taxon>
        <taxon>Flavobacterium</taxon>
    </lineage>
</organism>
<evidence type="ECO:0008006" key="3">
    <source>
        <dbReference type="Google" id="ProtNLM"/>
    </source>
</evidence>
<keyword evidence="2" id="KW-1185">Reference proteome</keyword>
<evidence type="ECO:0000313" key="2">
    <source>
        <dbReference type="Proteomes" id="UP000199580"/>
    </source>
</evidence>
<protein>
    <recommendedName>
        <fullName evidence="3">HEPN domain-containing protein</fullName>
    </recommendedName>
</protein>
<dbReference type="RefSeq" id="WP_091392552.1">
    <property type="nucleotide sequence ID" value="NZ_FNEZ01000002.1"/>
</dbReference>
<proteinExistence type="predicted"/>
<dbReference type="STRING" id="1128970.SAMN04487935_1045"/>
<accession>A0A1G8UTY2</accession>
<sequence length="414" mass="47611">MEHTIKIPENHPERELLLKTVTTLLEFLPLHSVYISTNSNLTDKTIVTLFLSEYCEEESDTISPLVARVFEPLPNFSFTLFEYWWAECLWKEGSPFFMRHATADELVYCSDPDNRIFSTKDSDIKKRLRKATVFYDNQHVEASGFLRHVTFYSRYGKLAEAAFHLHQTLQSTYFIVSWLTTGDTFTNESVAEQQQHVADFAPYFGKLFDPENAEEWDALIQLDNSCKVVRYDQTHEFTAEAIALATEKTELMRKEAYKLFKEIIAKCKARGNTEATVIVDAPDSNAETTIEEPDHIEFNPDVQKFADKLTKIAYFRTLMPHNWKPGIFQARLEFYSYSNLGFVISDLMKIALHTIYNDGSQNSGEVIDPSSHVASLLEVIDQLLPLSEFEMLDGCHELYLKLEAQAKANESHSD</sequence>
<dbReference type="AlphaFoldDB" id="A0A1G8UTY2"/>
<name>A0A1G8UTY2_9FLAO</name>
<dbReference type="EMBL" id="FNEZ01000002">
    <property type="protein sequence ID" value="SDJ57251.1"/>
    <property type="molecule type" value="Genomic_DNA"/>
</dbReference>